<name>A0A914V713_9BILA</name>
<evidence type="ECO:0000256" key="6">
    <source>
        <dbReference type="ARBA" id="ARBA00023136"/>
    </source>
</evidence>
<keyword evidence="5 7" id="KW-1133">Transmembrane helix</keyword>
<dbReference type="GO" id="GO:0016324">
    <property type="term" value="C:apical plasma membrane"/>
    <property type="evidence" value="ECO:0007669"/>
    <property type="project" value="UniProtKB-SubCell"/>
</dbReference>
<feature type="transmembrane region" description="Helical" evidence="7">
    <location>
        <begin position="243"/>
        <end position="268"/>
    </location>
</feature>
<evidence type="ECO:0000256" key="3">
    <source>
        <dbReference type="ARBA" id="ARBA00022475"/>
    </source>
</evidence>
<dbReference type="PANTHER" id="PTHR10010:SF46">
    <property type="entry name" value="SODIUM-DEPENDENT PHOSPHATE TRANSPORT PROTEIN 2B"/>
    <property type="match status" value="1"/>
</dbReference>
<dbReference type="GO" id="GO:0005436">
    <property type="term" value="F:sodium:phosphate symporter activity"/>
    <property type="evidence" value="ECO:0007669"/>
    <property type="project" value="InterPro"/>
</dbReference>
<evidence type="ECO:0000313" key="8">
    <source>
        <dbReference type="Proteomes" id="UP000887566"/>
    </source>
</evidence>
<comment type="similarity">
    <text evidence="2">Belongs to the SLC34A transporter family.</text>
</comment>
<keyword evidence="4 7" id="KW-0812">Transmembrane</keyword>
<keyword evidence="6 7" id="KW-0472">Membrane</keyword>
<evidence type="ECO:0000256" key="1">
    <source>
        <dbReference type="ARBA" id="ARBA00004424"/>
    </source>
</evidence>
<reference evidence="9" key="1">
    <citation type="submission" date="2022-11" db="UniProtKB">
        <authorList>
            <consortium name="WormBaseParasite"/>
        </authorList>
    </citation>
    <scope>IDENTIFICATION</scope>
</reference>
<dbReference type="PANTHER" id="PTHR10010">
    <property type="entry name" value="SOLUTE CARRIER FAMILY 34 SODIUM PHOSPHATE , MEMBER 2-RELATED"/>
    <property type="match status" value="1"/>
</dbReference>
<keyword evidence="8" id="KW-1185">Reference proteome</keyword>
<feature type="transmembrane region" description="Helical" evidence="7">
    <location>
        <begin position="434"/>
        <end position="456"/>
    </location>
</feature>
<keyword evidence="3" id="KW-1003">Cell membrane</keyword>
<evidence type="ECO:0000256" key="5">
    <source>
        <dbReference type="ARBA" id="ARBA00022989"/>
    </source>
</evidence>
<dbReference type="Pfam" id="PF02690">
    <property type="entry name" value="Na_Pi_cotrans"/>
    <property type="match status" value="2"/>
</dbReference>
<evidence type="ECO:0000256" key="2">
    <source>
        <dbReference type="ARBA" id="ARBA00005808"/>
    </source>
</evidence>
<evidence type="ECO:0000313" key="9">
    <source>
        <dbReference type="WBParaSite" id="PSAMB.scaffold1616size29332.g14071.t1"/>
    </source>
</evidence>
<proteinExistence type="inferred from homology"/>
<dbReference type="GO" id="GO:0044341">
    <property type="term" value="P:sodium-dependent phosphate transport"/>
    <property type="evidence" value="ECO:0007669"/>
    <property type="project" value="InterPro"/>
</dbReference>
<evidence type="ECO:0000256" key="7">
    <source>
        <dbReference type="SAM" id="Phobius"/>
    </source>
</evidence>
<feature type="transmembrane region" description="Helical" evidence="7">
    <location>
        <begin position="12"/>
        <end position="30"/>
    </location>
</feature>
<dbReference type="Proteomes" id="UP000887566">
    <property type="component" value="Unplaced"/>
</dbReference>
<dbReference type="InterPro" id="IPR003841">
    <property type="entry name" value="Na/Pi_transpt"/>
</dbReference>
<dbReference type="NCBIfam" id="TIGR01013">
    <property type="entry name" value="2a58"/>
    <property type="match status" value="1"/>
</dbReference>
<feature type="transmembrane region" description="Helical" evidence="7">
    <location>
        <begin position="367"/>
        <end position="387"/>
    </location>
</feature>
<dbReference type="AlphaFoldDB" id="A0A914V713"/>
<dbReference type="NCBIfam" id="NF037997">
    <property type="entry name" value="Na_Pi_symport"/>
    <property type="match status" value="1"/>
</dbReference>
<sequence length="554" mass="59661">MSLRDCTAFSARVLGLLIALYFFICSLNLLSDAFRLVGGKTAGQVLGNNKLLTNPVAGLMIGELATVLLQSSSATTSILVSMVAGDLLSVHNAIPIVMGANIGTSMTNTLVSLGHSVDRAQFERAFAGATVHDMFNYLSVTCLLPIEVAFGLIERCTGLIVADINGMSKGADLQLLNVLTDPLTRRIIEVNKNKIAEIAENTALQSNVTIKYDSLIKKCNNQEYNLDPCGYRHIFAYSTWSDLTIGLILLVVSIAALIACLIAIVKLLHSMLNGPMLAVIQKAVNTDLPGRCGYFTGYIAIAIGCGMTFLVQSSSVFTSALTPLVGMGVISLERMYPLTLGANIGTTFTSLLAALASEPAKIKHTVQLALCHLLFNVMGTAIFYPVPFMRLPIRAARLLAAVTAKYRWFAGVYLVVAFFFAPVLILGLSLAGPLVMLAVLTPIFGAIMIIVVVNMMQLHAAKYLPKKLRDWNFLPKYLHSLKPYDNLIGSAGRSLGCCVKCRQGPVIPTQIANFTAESEPLASSDKVVVPEPTEPNHLLEKDNCVISISPRTYA</sequence>
<feature type="transmembrane region" description="Helical" evidence="7">
    <location>
        <begin position="336"/>
        <end position="355"/>
    </location>
</feature>
<dbReference type="WBParaSite" id="PSAMB.scaffold1616size29332.g14071.t1">
    <property type="protein sequence ID" value="PSAMB.scaffold1616size29332.g14071.t1"/>
    <property type="gene ID" value="PSAMB.scaffold1616size29332.g14071"/>
</dbReference>
<evidence type="ECO:0000256" key="4">
    <source>
        <dbReference type="ARBA" id="ARBA00022692"/>
    </source>
</evidence>
<accession>A0A914V713</accession>
<protein>
    <submittedName>
        <fullName evidence="9">Uncharacterized protein</fullName>
    </submittedName>
</protein>
<organism evidence="8 9">
    <name type="scientific">Plectus sambesii</name>
    <dbReference type="NCBI Taxonomy" id="2011161"/>
    <lineage>
        <taxon>Eukaryota</taxon>
        <taxon>Metazoa</taxon>
        <taxon>Ecdysozoa</taxon>
        <taxon>Nematoda</taxon>
        <taxon>Chromadorea</taxon>
        <taxon>Plectida</taxon>
        <taxon>Plectina</taxon>
        <taxon>Plectoidea</taxon>
        <taxon>Plectidae</taxon>
        <taxon>Plectus</taxon>
    </lineage>
</organism>
<feature type="transmembrane region" description="Helical" evidence="7">
    <location>
        <begin position="298"/>
        <end position="324"/>
    </location>
</feature>
<comment type="subcellular location">
    <subcellularLocation>
        <location evidence="1">Apical cell membrane</location>
        <topology evidence="1">Multi-pass membrane protein</topology>
    </subcellularLocation>
</comment>
<feature type="transmembrane region" description="Helical" evidence="7">
    <location>
        <begin position="408"/>
        <end position="428"/>
    </location>
</feature>